<organism evidence="2 3">
    <name type="scientific">Branchiostoma lanceolatum</name>
    <name type="common">Common lancelet</name>
    <name type="synonym">Amphioxus lanceolatum</name>
    <dbReference type="NCBI Taxonomy" id="7740"/>
    <lineage>
        <taxon>Eukaryota</taxon>
        <taxon>Metazoa</taxon>
        <taxon>Chordata</taxon>
        <taxon>Cephalochordata</taxon>
        <taxon>Leptocardii</taxon>
        <taxon>Amphioxiformes</taxon>
        <taxon>Branchiostomatidae</taxon>
        <taxon>Branchiostoma</taxon>
    </lineage>
</organism>
<accession>A0A8K0ECD0</accession>
<gene>
    <name evidence="2" type="primary">NAT16</name>
    <name evidence="2" type="ORF">BLAG_LOCUS9371</name>
</gene>
<dbReference type="InterPro" id="IPR016181">
    <property type="entry name" value="Acyl_CoA_acyltransferase"/>
</dbReference>
<keyword evidence="3" id="KW-1185">Reference proteome</keyword>
<dbReference type="PROSITE" id="PS51186">
    <property type="entry name" value="GNAT"/>
    <property type="match status" value="1"/>
</dbReference>
<dbReference type="GO" id="GO:0016747">
    <property type="term" value="F:acyltransferase activity, transferring groups other than amino-acyl groups"/>
    <property type="evidence" value="ECO:0007669"/>
    <property type="project" value="InterPro"/>
</dbReference>
<evidence type="ECO:0000313" key="3">
    <source>
        <dbReference type="Proteomes" id="UP000838412"/>
    </source>
</evidence>
<dbReference type="Pfam" id="PF24066">
    <property type="entry name" value="Hisat_C"/>
    <property type="match status" value="1"/>
</dbReference>
<dbReference type="AlphaFoldDB" id="A0A8K0ECD0"/>
<dbReference type="PANTHER" id="PTHR47403:SF6">
    <property type="entry name" value="N-ACETYLTRANSFERASE DOMAIN-CONTAINING PROTEIN"/>
    <property type="match status" value="1"/>
</dbReference>
<dbReference type="PANTHER" id="PTHR47403">
    <property type="entry name" value="LOC100145250 PROTEIN"/>
    <property type="match status" value="1"/>
</dbReference>
<reference evidence="2" key="1">
    <citation type="submission" date="2022-01" db="EMBL/GenBank/DDBJ databases">
        <authorList>
            <person name="Braso-Vives M."/>
        </authorList>
    </citation>
    <scope>NUCLEOTIDE SEQUENCE</scope>
</reference>
<dbReference type="Gene3D" id="3.40.630.30">
    <property type="match status" value="1"/>
</dbReference>
<evidence type="ECO:0000313" key="2">
    <source>
        <dbReference type="EMBL" id="CAH1247824.1"/>
    </source>
</evidence>
<evidence type="ECO:0000259" key="1">
    <source>
        <dbReference type="PROSITE" id="PS51186"/>
    </source>
</evidence>
<dbReference type="SUPFAM" id="SSF55729">
    <property type="entry name" value="Acyl-CoA N-acyltransferases (Nat)"/>
    <property type="match status" value="1"/>
</dbReference>
<dbReference type="Proteomes" id="UP000838412">
    <property type="component" value="Chromosome 16"/>
</dbReference>
<dbReference type="EMBL" id="OV696701">
    <property type="protein sequence ID" value="CAH1247824.1"/>
    <property type="molecule type" value="Genomic_DNA"/>
</dbReference>
<sequence length="324" mass="36602">MALQGMSFRVASHDDYDAVIRMSKDIYGDTDYLPAFFHSFVDDPDTSIFLAVVGKEVIGLLMATFTEGGKAFFSTSGRVAPAWRKRGIIWKLEKYQDAWIRQNRPTARYRRATASISNVMLNGPHKGMREVFSMPYVEYHCGPNLWWRQDPAQLAQLDTTGLPDVVPLQAADDDFCAAVQKCLPAGASGSYDGKPIMLVDWDPYTLCPANLKLLQSQNAIYMLNYKGEASLSLSNTYPTAAMRMMSIQIYAMNFSTLQKHLLKHLYNVSQRYKIDGIHLSIFVGLVELEDSIHEFCGDRLQMKNLLDTKSHVIMYESDILASHL</sequence>
<feature type="domain" description="N-acetyltransferase" evidence="1">
    <location>
        <begin position="6"/>
        <end position="152"/>
    </location>
</feature>
<protein>
    <submittedName>
        <fullName evidence="2">NAT16 protein</fullName>
    </submittedName>
</protein>
<dbReference type="InterPro" id="IPR000182">
    <property type="entry name" value="GNAT_dom"/>
</dbReference>
<proteinExistence type="predicted"/>
<dbReference type="InterPro" id="IPR056483">
    <property type="entry name" value="Hisat_C"/>
</dbReference>
<dbReference type="OrthoDB" id="6086192at2759"/>
<name>A0A8K0ECD0_BRALA</name>